<keyword evidence="2" id="KW-0963">Cytoplasm</keyword>
<evidence type="ECO:0000259" key="3">
    <source>
        <dbReference type="PROSITE" id="PS50245"/>
    </source>
</evidence>
<feature type="non-terminal residue" evidence="4">
    <location>
        <position position="1"/>
    </location>
</feature>
<dbReference type="Pfam" id="PF01302">
    <property type="entry name" value="CAP_GLY"/>
    <property type="match status" value="1"/>
</dbReference>
<dbReference type="Gene3D" id="2.30.30.190">
    <property type="entry name" value="CAP Gly-rich-like domain"/>
    <property type="match status" value="1"/>
</dbReference>
<protein>
    <submittedName>
        <fullName evidence="4">Tubulin-folding cofactor B</fullName>
    </submittedName>
</protein>
<name>A0A445J8G6_GLYSO</name>
<evidence type="ECO:0000256" key="2">
    <source>
        <dbReference type="ARBA" id="ARBA00022490"/>
    </source>
</evidence>
<dbReference type="InterPro" id="IPR000938">
    <property type="entry name" value="CAP-Gly_domain"/>
</dbReference>
<sequence>EEGRSKSAFSARVWDGLVNDLIVHHCNDKSGVLVMEAVFSGCMCSTKLYYLIIEMSPSAAFWVFDNFIDLTFIAQIPDDCMEDLSADIKVGVQYDEPLGKHDGMVKGVSYFECPPSHGGMVRPEKVKVGDTLKEIPLKRMKYESSREAAFNVEGFPIWFSSSKSNICLEKFHLLTFQGSGYVEGFHFDF</sequence>
<dbReference type="InterPro" id="IPR036859">
    <property type="entry name" value="CAP-Gly_dom_sf"/>
</dbReference>
<dbReference type="SUPFAM" id="SSF74924">
    <property type="entry name" value="Cap-Gly domain"/>
    <property type="match status" value="1"/>
</dbReference>
<dbReference type="PANTHER" id="PTHR18916">
    <property type="entry name" value="DYNACTIN 1-RELATED MICROTUBULE-BINDING"/>
    <property type="match status" value="1"/>
</dbReference>
<organism evidence="4 5">
    <name type="scientific">Glycine soja</name>
    <name type="common">Wild soybean</name>
    <dbReference type="NCBI Taxonomy" id="3848"/>
    <lineage>
        <taxon>Eukaryota</taxon>
        <taxon>Viridiplantae</taxon>
        <taxon>Streptophyta</taxon>
        <taxon>Embryophyta</taxon>
        <taxon>Tracheophyta</taxon>
        <taxon>Spermatophyta</taxon>
        <taxon>Magnoliopsida</taxon>
        <taxon>eudicotyledons</taxon>
        <taxon>Gunneridae</taxon>
        <taxon>Pentapetalae</taxon>
        <taxon>rosids</taxon>
        <taxon>fabids</taxon>
        <taxon>Fabales</taxon>
        <taxon>Fabaceae</taxon>
        <taxon>Papilionoideae</taxon>
        <taxon>50 kb inversion clade</taxon>
        <taxon>NPAAA clade</taxon>
        <taxon>indigoferoid/millettioid clade</taxon>
        <taxon>Phaseoleae</taxon>
        <taxon>Glycine</taxon>
        <taxon>Glycine subgen. Soja</taxon>
    </lineage>
</organism>
<dbReference type="EMBL" id="QZWG01000008">
    <property type="protein sequence ID" value="RZB94671.1"/>
    <property type="molecule type" value="Genomic_DNA"/>
</dbReference>
<dbReference type="GO" id="GO:0051010">
    <property type="term" value="F:microtubule plus-end binding"/>
    <property type="evidence" value="ECO:0007669"/>
    <property type="project" value="TreeGrafter"/>
</dbReference>
<comment type="subcellular location">
    <subcellularLocation>
        <location evidence="1">Cytoplasm</location>
    </subcellularLocation>
</comment>
<dbReference type="PROSITE" id="PS50245">
    <property type="entry name" value="CAP_GLY_2"/>
    <property type="match status" value="1"/>
</dbReference>
<comment type="caution">
    <text evidence="4">The sequence shown here is derived from an EMBL/GenBank/DDBJ whole genome shotgun (WGS) entry which is preliminary data.</text>
</comment>
<evidence type="ECO:0000256" key="1">
    <source>
        <dbReference type="ARBA" id="ARBA00004496"/>
    </source>
</evidence>
<dbReference type="SMART" id="SM01052">
    <property type="entry name" value="CAP_GLY"/>
    <property type="match status" value="1"/>
</dbReference>
<accession>A0A445J8G6</accession>
<dbReference type="GO" id="GO:0031122">
    <property type="term" value="P:cytoplasmic microtubule organization"/>
    <property type="evidence" value="ECO:0007669"/>
    <property type="project" value="TreeGrafter"/>
</dbReference>
<reference evidence="4 5" key="1">
    <citation type="submission" date="2018-09" db="EMBL/GenBank/DDBJ databases">
        <title>A high-quality reference genome of wild soybean provides a powerful tool to mine soybean genomes.</title>
        <authorList>
            <person name="Xie M."/>
            <person name="Chung C.Y.L."/>
            <person name="Li M.-W."/>
            <person name="Wong F.-L."/>
            <person name="Chan T.-F."/>
            <person name="Lam H.-M."/>
        </authorList>
    </citation>
    <scope>NUCLEOTIDE SEQUENCE [LARGE SCALE GENOMIC DNA]</scope>
    <source>
        <strain evidence="5">cv. W05</strain>
        <tissue evidence="4">Hypocotyl of etiolated seedlings</tissue>
    </source>
</reference>
<dbReference type="GO" id="GO:0035371">
    <property type="term" value="C:microtubule plus-end"/>
    <property type="evidence" value="ECO:0007669"/>
    <property type="project" value="TreeGrafter"/>
</dbReference>
<dbReference type="GO" id="GO:0005737">
    <property type="term" value="C:cytoplasm"/>
    <property type="evidence" value="ECO:0007669"/>
    <property type="project" value="UniProtKB-SubCell"/>
</dbReference>
<feature type="domain" description="CAP-Gly" evidence="3">
    <location>
        <begin position="80"/>
        <end position="122"/>
    </location>
</feature>
<dbReference type="AlphaFoldDB" id="A0A445J8G6"/>
<evidence type="ECO:0000313" key="5">
    <source>
        <dbReference type="Proteomes" id="UP000289340"/>
    </source>
</evidence>
<proteinExistence type="predicted"/>
<dbReference type="Proteomes" id="UP000289340">
    <property type="component" value="Chromosome 8"/>
</dbReference>
<keyword evidence="5" id="KW-1185">Reference proteome</keyword>
<dbReference type="GO" id="GO:0005634">
    <property type="term" value="C:nucleus"/>
    <property type="evidence" value="ECO:0007669"/>
    <property type="project" value="TreeGrafter"/>
</dbReference>
<dbReference type="PANTHER" id="PTHR18916:SF85">
    <property type="entry name" value="TUBULIN-FOLDING COFACTOR B"/>
    <property type="match status" value="1"/>
</dbReference>
<gene>
    <name evidence="4" type="ORF">D0Y65_019274</name>
</gene>
<evidence type="ECO:0000313" key="4">
    <source>
        <dbReference type="EMBL" id="RZB94671.1"/>
    </source>
</evidence>